<accession>A0AAW2FF82</accession>
<protein>
    <submittedName>
        <fullName evidence="1">Uncharacterized protein</fullName>
    </submittedName>
</protein>
<organism evidence="1 2">
    <name type="scientific">Cardiocondyla obscurior</name>
    <dbReference type="NCBI Taxonomy" id="286306"/>
    <lineage>
        <taxon>Eukaryota</taxon>
        <taxon>Metazoa</taxon>
        <taxon>Ecdysozoa</taxon>
        <taxon>Arthropoda</taxon>
        <taxon>Hexapoda</taxon>
        <taxon>Insecta</taxon>
        <taxon>Pterygota</taxon>
        <taxon>Neoptera</taxon>
        <taxon>Endopterygota</taxon>
        <taxon>Hymenoptera</taxon>
        <taxon>Apocrita</taxon>
        <taxon>Aculeata</taxon>
        <taxon>Formicoidea</taxon>
        <taxon>Formicidae</taxon>
        <taxon>Myrmicinae</taxon>
        <taxon>Cardiocondyla</taxon>
    </lineage>
</organism>
<name>A0AAW2FF82_9HYME</name>
<sequence>MHREDTKVACTRLVPELDNAISFLKPPIPPIQRSVSYEGVNCATAGDGMEGERAAASRLARTVFTPRALLAYNR</sequence>
<dbReference type="EMBL" id="JADYXP020000011">
    <property type="protein sequence ID" value="KAL0114621.1"/>
    <property type="molecule type" value="Genomic_DNA"/>
</dbReference>
<gene>
    <name evidence="1" type="ORF">PUN28_011726</name>
</gene>
<proteinExistence type="predicted"/>
<evidence type="ECO:0000313" key="1">
    <source>
        <dbReference type="EMBL" id="KAL0114621.1"/>
    </source>
</evidence>
<dbReference type="AlphaFoldDB" id="A0AAW2FF82"/>
<keyword evidence="2" id="KW-1185">Reference proteome</keyword>
<evidence type="ECO:0000313" key="2">
    <source>
        <dbReference type="Proteomes" id="UP001430953"/>
    </source>
</evidence>
<dbReference type="Proteomes" id="UP001430953">
    <property type="component" value="Unassembled WGS sequence"/>
</dbReference>
<comment type="caution">
    <text evidence="1">The sequence shown here is derived from an EMBL/GenBank/DDBJ whole genome shotgun (WGS) entry which is preliminary data.</text>
</comment>
<reference evidence="1 2" key="1">
    <citation type="submission" date="2023-03" db="EMBL/GenBank/DDBJ databases">
        <title>High recombination rates correlate with genetic variation in Cardiocondyla obscurior ants.</title>
        <authorList>
            <person name="Errbii M."/>
        </authorList>
    </citation>
    <scope>NUCLEOTIDE SEQUENCE [LARGE SCALE GENOMIC DNA]</scope>
    <source>
        <strain evidence="1">Alpha-2009</strain>
        <tissue evidence="1">Whole body</tissue>
    </source>
</reference>